<feature type="transmembrane region" description="Helical" evidence="10">
    <location>
        <begin position="88"/>
        <end position="108"/>
    </location>
</feature>
<dbReference type="NCBIfam" id="TIGR01528">
    <property type="entry name" value="NMN_trans_PnuC"/>
    <property type="match status" value="1"/>
</dbReference>
<organism evidence="11 12">
    <name type="scientific">Polynucleobacter cosmopolitanus</name>
    <dbReference type="NCBI Taxonomy" id="351345"/>
    <lineage>
        <taxon>Bacteria</taxon>
        <taxon>Pseudomonadati</taxon>
        <taxon>Pseudomonadota</taxon>
        <taxon>Betaproteobacteria</taxon>
        <taxon>Burkholderiales</taxon>
        <taxon>Burkholderiaceae</taxon>
        <taxon>Polynucleobacter</taxon>
    </lineage>
</organism>
<evidence type="ECO:0000256" key="10">
    <source>
        <dbReference type="SAM" id="Phobius"/>
    </source>
</evidence>
<feature type="transmembrane region" description="Helical" evidence="10">
    <location>
        <begin position="141"/>
        <end position="158"/>
    </location>
</feature>
<dbReference type="GO" id="GO:0034257">
    <property type="term" value="F:nicotinamide riboside transmembrane transporter activity"/>
    <property type="evidence" value="ECO:0007669"/>
    <property type="project" value="InterPro"/>
</dbReference>
<evidence type="ECO:0000256" key="7">
    <source>
        <dbReference type="ARBA" id="ARBA00022692"/>
    </source>
</evidence>
<evidence type="ECO:0000256" key="6">
    <source>
        <dbReference type="ARBA" id="ARBA00022475"/>
    </source>
</evidence>
<dbReference type="Pfam" id="PF04973">
    <property type="entry name" value="NMN_transporter"/>
    <property type="match status" value="1"/>
</dbReference>
<accession>A0A229FT31</accession>
<evidence type="ECO:0000313" key="12">
    <source>
        <dbReference type="Proteomes" id="UP000215188"/>
    </source>
</evidence>
<dbReference type="RefSeq" id="WP_089515729.1">
    <property type="nucleotide sequence ID" value="NZ_NJGG01000002.1"/>
</dbReference>
<feature type="transmembrane region" description="Helical" evidence="10">
    <location>
        <begin position="164"/>
        <end position="181"/>
    </location>
</feature>
<keyword evidence="12" id="KW-1185">Reference proteome</keyword>
<comment type="function">
    <text evidence="1">Required for nicotinamide riboside transport across the inner membrane.</text>
</comment>
<protein>
    <recommendedName>
        <fullName evidence="4">Nicotinamide riboside transporter PnuC</fullName>
    </recommendedName>
</protein>
<keyword evidence="6" id="KW-1003">Cell membrane</keyword>
<feature type="transmembrane region" description="Helical" evidence="10">
    <location>
        <begin position="43"/>
        <end position="61"/>
    </location>
</feature>
<evidence type="ECO:0000256" key="2">
    <source>
        <dbReference type="ARBA" id="ARBA00004651"/>
    </source>
</evidence>
<keyword evidence="9 10" id="KW-0472">Membrane</keyword>
<dbReference type="PANTHER" id="PTHR36122:SF2">
    <property type="entry name" value="NICOTINAMIDE RIBOSIDE TRANSPORTER PNUC"/>
    <property type="match status" value="1"/>
</dbReference>
<gene>
    <name evidence="11" type="ORF">AOC33_05825</name>
</gene>
<evidence type="ECO:0000256" key="8">
    <source>
        <dbReference type="ARBA" id="ARBA00022989"/>
    </source>
</evidence>
<dbReference type="PANTHER" id="PTHR36122">
    <property type="entry name" value="NICOTINAMIDE RIBOSIDE TRANSPORTER PNUC"/>
    <property type="match status" value="1"/>
</dbReference>
<keyword evidence="8 10" id="KW-1133">Transmembrane helix</keyword>
<keyword evidence="7 10" id="KW-0812">Transmembrane</keyword>
<comment type="caution">
    <text evidence="11">The sequence shown here is derived from an EMBL/GenBank/DDBJ whole genome shotgun (WGS) entry which is preliminary data.</text>
</comment>
<sequence>MEIIAFTLSLICVALNAYGHILTWPLMIASSAAYAWVFQDAKLFGDAWLQGVFILLAIYAWKTWSKSTQTEGASNSSSSSFKKMPRSWPLIGSLCWSGLFLIIHYLLVNHTSSDVPLIDAFLTAGSLLATYMSAQKWLENWLVWIFVNSLYIVLYIYKDLHLTALLYGLLIVLAGLGWLQWSKKIKQLEQGI</sequence>
<name>A0A229FT31_9BURK</name>
<evidence type="ECO:0000256" key="5">
    <source>
        <dbReference type="ARBA" id="ARBA00022448"/>
    </source>
</evidence>
<dbReference type="OrthoDB" id="9791248at2"/>
<evidence type="ECO:0000256" key="9">
    <source>
        <dbReference type="ARBA" id="ARBA00023136"/>
    </source>
</evidence>
<evidence type="ECO:0000256" key="3">
    <source>
        <dbReference type="ARBA" id="ARBA00006669"/>
    </source>
</evidence>
<evidence type="ECO:0000256" key="4">
    <source>
        <dbReference type="ARBA" id="ARBA00017522"/>
    </source>
</evidence>
<proteinExistence type="inferred from homology"/>
<dbReference type="AlphaFoldDB" id="A0A229FT31"/>
<dbReference type="InterPro" id="IPR006419">
    <property type="entry name" value="NMN_transpt_PnuC"/>
</dbReference>
<keyword evidence="5" id="KW-0813">Transport</keyword>
<evidence type="ECO:0000256" key="1">
    <source>
        <dbReference type="ARBA" id="ARBA00002672"/>
    </source>
</evidence>
<dbReference type="GO" id="GO:0005886">
    <property type="term" value="C:plasma membrane"/>
    <property type="evidence" value="ECO:0007669"/>
    <property type="project" value="UniProtKB-SubCell"/>
</dbReference>
<reference evidence="11 12" key="1">
    <citation type="submission" date="2017-06" db="EMBL/GenBank/DDBJ databases">
        <title>Reclassification of a Polynucleobacter cosmopolitanus strain isolated from tropical Lake Victoria as Polynucleobacter victoriensis comb. nov.</title>
        <authorList>
            <person name="Hahn M.W."/>
        </authorList>
    </citation>
    <scope>NUCLEOTIDE SEQUENCE [LARGE SCALE GENOMIC DNA]</scope>
    <source>
        <strain evidence="11 12">MWH-MoIso2</strain>
    </source>
</reference>
<dbReference type="Proteomes" id="UP000215188">
    <property type="component" value="Unassembled WGS sequence"/>
</dbReference>
<comment type="subcellular location">
    <subcellularLocation>
        <location evidence="2">Cell membrane</location>
        <topology evidence="2">Multi-pass membrane protein</topology>
    </subcellularLocation>
</comment>
<evidence type="ECO:0000313" key="11">
    <source>
        <dbReference type="EMBL" id="OXL14840.1"/>
    </source>
</evidence>
<dbReference type="EMBL" id="NJGG01000002">
    <property type="protein sequence ID" value="OXL14840.1"/>
    <property type="molecule type" value="Genomic_DNA"/>
</dbReference>
<comment type="similarity">
    <text evidence="3">Belongs to the nicotinamide ribonucleoside (NR) uptake permease (TC 4.B.1) family.</text>
</comment>